<evidence type="ECO:0000256" key="7">
    <source>
        <dbReference type="SAM" id="MobiDB-lite"/>
    </source>
</evidence>
<dbReference type="RefSeq" id="WP_207337354.1">
    <property type="nucleotide sequence ID" value="NZ_JAFMYU010000019.1"/>
</dbReference>
<dbReference type="Proteomes" id="UP000664795">
    <property type="component" value="Unassembled WGS sequence"/>
</dbReference>
<feature type="compositionally biased region" description="Basic and acidic residues" evidence="7">
    <location>
        <begin position="243"/>
        <end position="254"/>
    </location>
</feature>
<keyword evidence="2 5" id="KW-0689">Ribosomal protein</keyword>
<dbReference type="AlphaFoldDB" id="A0A939G6M8"/>
<protein>
    <recommendedName>
        <fullName evidence="4 5">Small ribosomal subunit protein uS2</fullName>
    </recommendedName>
</protein>
<dbReference type="HAMAP" id="MF_00291_B">
    <property type="entry name" value="Ribosomal_uS2_B"/>
    <property type="match status" value="1"/>
</dbReference>
<evidence type="ECO:0000313" key="9">
    <source>
        <dbReference type="Proteomes" id="UP000664795"/>
    </source>
</evidence>
<evidence type="ECO:0000256" key="1">
    <source>
        <dbReference type="ARBA" id="ARBA00006242"/>
    </source>
</evidence>
<dbReference type="EMBL" id="JAFMYU010000019">
    <property type="protein sequence ID" value="MBO0933387.1"/>
    <property type="molecule type" value="Genomic_DNA"/>
</dbReference>
<dbReference type="NCBIfam" id="TIGR01011">
    <property type="entry name" value="rpsB_bact"/>
    <property type="match status" value="1"/>
</dbReference>
<feature type="compositionally biased region" description="Low complexity" evidence="7">
    <location>
        <begin position="260"/>
        <end position="271"/>
    </location>
</feature>
<dbReference type="GO" id="GO:0022627">
    <property type="term" value="C:cytosolic small ribosomal subunit"/>
    <property type="evidence" value="ECO:0007669"/>
    <property type="project" value="TreeGrafter"/>
</dbReference>
<evidence type="ECO:0000313" key="8">
    <source>
        <dbReference type="EMBL" id="MBO0933387.1"/>
    </source>
</evidence>
<feature type="compositionally biased region" description="Low complexity" evidence="7">
    <location>
        <begin position="282"/>
        <end position="294"/>
    </location>
</feature>
<comment type="caution">
    <text evidence="8">The sequence shown here is derived from an EMBL/GenBank/DDBJ whole genome shotgun (WGS) entry which is preliminary data.</text>
</comment>
<dbReference type="GO" id="GO:0006412">
    <property type="term" value="P:translation"/>
    <property type="evidence" value="ECO:0007669"/>
    <property type="project" value="UniProtKB-UniRule"/>
</dbReference>
<comment type="similarity">
    <text evidence="1 5 6">Belongs to the universal ribosomal protein uS2 family.</text>
</comment>
<feature type="compositionally biased region" description="Acidic residues" evidence="7">
    <location>
        <begin position="272"/>
        <end position="281"/>
    </location>
</feature>
<accession>A0A939G6M8</accession>
<dbReference type="InterPro" id="IPR023591">
    <property type="entry name" value="Ribosomal_uS2_flav_dom_sf"/>
</dbReference>
<reference evidence="8 9" key="1">
    <citation type="submission" date="2021-03" db="EMBL/GenBank/DDBJ databases">
        <title>Fibrella sp. HMF5036 genome sequencing and assembly.</title>
        <authorList>
            <person name="Kang H."/>
            <person name="Kim H."/>
            <person name="Bae S."/>
            <person name="Joh K."/>
        </authorList>
    </citation>
    <scope>NUCLEOTIDE SEQUENCE [LARGE SCALE GENOMIC DNA]</scope>
    <source>
        <strain evidence="8 9">HMF5036</strain>
    </source>
</reference>
<keyword evidence="3 5" id="KW-0687">Ribonucleoprotein</keyword>
<keyword evidence="9" id="KW-1185">Reference proteome</keyword>
<dbReference type="Gene3D" id="3.40.50.10490">
    <property type="entry name" value="Glucose-6-phosphate isomerase like protein, domain 1"/>
    <property type="match status" value="1"/>
</dbReference>
<evidence type="ECO:0000256" key="3">
    <source>
        <dbReference type="ARBA" id="ARBA00023274"/>
    </source>
</evidence>
<dbReference type="PANTHER" id="PTHR12534:SF0">
    <property type="entry name" value="SMALL RIBOSOMAL SUBUNIT PROTEIN US2M"/>
    <property type="match status" value="1"/>
</dbReference>
<evidence type="ECO:0000256" key="6">
    <source>
        <dbReference type="RuleBase" id="RU003631"/>
    </source>
</evidence>
<dbReference type="Gene3D" id="1.10.287.610">
    <property type="entry name" value="Helix hairpin bin"/>
    <property type="match status" value="1"/>
</dbReference>
<dbReference type="PANTHER" id="PTHR12534">
    <property type="entry name" value="30S RIBOSOMAL PROTEIN S2 PROKARYOTIC AND ORGANELLAR"/>
    <property type="match status" value="1"/>
</dbReference>
<proteinExistence type="inferred from homology"/>
<feature type="region of interest" description="Disordered" evidence="7">
    <location>
        <begin position="228"/>
        <end position="294"/>
    </location>
</feature>
<dbReference type="SUPFAM" id="SSF52313">
    <property type="entry name" value="Ribosomal protein S2"/>
    <property type="match status" value="1"/>
</dbReference>
<dbReference type="CDD" id="cd01425">
    <property type="entry name" value="RPS2"/>
    <property type="match status" value="1"/>
</dbReference>
<dbReference type="Pfam" id="PF00318">
    <property type="entry name" value="Ribosomal_S2"/>
    <property type="match status" value="1"/>
</dbReference>
<evidence type="ECO:0000256" key="2">
    <source>
        <dbReference type="ARBA" id="ARBA00022980"/>
    </source>
</evidence>
<name>A0A939G6M8_9BACT</name>
<dbReference type="InterPro" id="IPR018130">
    <property type="entry name" value="Ribosomal_uS2_CS"/>
</dbReference>
<dbReference type="InterPro" id="IPR001865">
    <property type="entry name" value="Ribosomal_uS2"/>
</dbReference>
<dbReference type="PRINTS" id="PR00395">
    <property type="entry name" value="RIBOSOMALS2"/>
</dbReference>
<evidence type="ECO:0000256" key="5">
    <source>
        <dbReference type="HAMAP-Rule" id="MF_00291"/>
    </source>
</evidence>
<evidence type="ECO:0000256" key="4">
    <source>
        <dbReference type="ARBA" id="ARBA00035256"/>
    </source>
</evidence>
<sequence length="294" mass="32514">MAQIEYKDLLDAGVHFGHLTRKWDPRMAPYIFMEKNGIHIIDLNKTLASLEEASNAIKGIVRSGRKVMFVATKKQAQEIVTEEAKRLKMPYVTDRWLGGMMTNFATIRKSLKKLQTLEKMLKDEVLVKNVAKRERLTLSREKEKLERVLGGVADLTRLPAALFVVDVKRENIAVLEAQRLGIPVFAMCDTNSNPNLVDFAIPANDDAYKSISLITLAIGKAIEEGLMERKQDKDSQAAQEEEDAKRQENQRRAAAEGADEPAGAATPVAETVEVEAADEVDAPAADATPVGNTD</sequence>
<dbReference type="InterPro" id="IPR005706">
    <property type="entry name" value="Ribosomal_uS2_bac/mit/plastid"/>
</dbReference>
<organism evidence="8 9">
    <name type="scientific">Fibrella aquatilis</name>
    <dbReference type="NCBI Taxonomy" id="2817059"/>
    <lineage>
        <taxon>Bacteria</taxon>
        <taxon>Pseudomonadati</taxon>
        <taxon>Bacteroidota</taxon>
        <taxon>Cytophagia</taxon>
        <taxon>Cytophagales</taxon>
        <taxon>Spirosomataceae</taxon>
        <taxon>Fibrella</taxon>
    </lineage>
</organism>
<dbReference type="GO" id="GO:0003735">
    <property type="term" value="F:structural constituent of ribosome"/>
    <property type="evidence" value="ECO:0007669"/>
    <property type="project" value="InterPro"/>
</dbReference>
<dbReference type="PROSITE" id="PS00963">
    <property type="entry name" value="RIBOSOMAL_S2_2"/>
    <property type="match status" value="1"/>
</dbReference>
<gene>
    <name evidence="5 8" type="primary">rpsB</name>
    <name evidence="8" type="ORF">J2I48_20420</name>
</gene>